<feature type="non-terminal residue" evidence="1">
    <location>
        <position position="1"/>
    </location>
</feature>
<evidence type="ECO:0000313" key="1">
    <source>
        <dbReference type="EMBL" id="SBP79499.1"/>
    </source>
</evidence>
<organism evidence="1">
    <name type="scientific">Nothobranchius kadleci</name>
    <name type="common">African annual killifish</name>
    <dbReference type="NCBI Taxonomy" id="1051664"/>
    <lineage>
        <taxon>Eukaryota</taxon>
        <taxon>Metazoa</taxon>
        <taxon>Chordata</taxon>
        <taxon>Craniata</taxon>
        <taxon>Vertebrata</taxon>
        <taxon>Euteleostomi</taxon>
        <taxon>Actinopterygii</taxon>
        <taxon>Neopterygii</taxon>
        <taxon>Teleostei</taxon>
        <taxon>Neoteleostei</taxon>
        <taxon>Acanthomorphata</taxon>
        <taxon>Ovalentaria</taxon>
        <taxon>Atherinomorphae</taxon>
        <taxon>Cyprinodontiformes</taxon>
        <taxon>Nothobranchiidae</taxon>
        <taxon>Nothobranchius</taxon>
    </lineage>
</organism>
<gene>
    <name evidence="1" type="primary">Nfu_g_1_025937</name>
</gene>
<name>A0A1A8CIF2_NOTKA</name>
<protein>
    <submittedName>
        <fullName evidence="1">Uncharacterized protein</fullName>
    </submittedName>
</protein>
<feature type="non-terminal residue" evidence="1">
    <location>
        <position position="41"/>
    </location>
</feature>
<dbReference type="EMBL" id="HADZ01015558">
    <property type="protein sequence ID" value="SBP79499.1"/>
    <property type="molecule type" value="Transcribed_RNA"/>
</dbReference>
<proteinExistence type="predicted"/>
<reference evidence="1" key="1">
    <citation type="submission" date="2016-05" db="EMBL/GenBank/DDBJ databases">
        <authorList>
            <person name="Lavstsen T."/>
            <person name="Jespersen J.S."/>
        </authorList>
    </citation>
    <scope>NUCLEOTIDE SEQUENCE</scope>
    <source>
        <tissue evidence="1">Brain</tissue>
    </source>
</reference>
<accession>A0A1A8CIF2</accession>
<sequence>CQCCGTSGPWWRWGTGMGRRMLWTMNTGEFYRWHFECTKVR</sequence>
<reference evidence="1" key="2">
    <citation type="submission" date="2016-06" db="EMBL/GenBank/DDBJ databases">
        <title>The genome of a short-lived fish provides insights into sex chromosome evolution and the genetic control of aging.</title>
        <authorList>
            <person name="Reichwald K."/>
            <person name="Felder M."/>
            <person name="Petzold A."/>
            <person name="Koch P."/>
            <person name="Groth M."/>
            <person name="Platzer M."/>
        </authorList>
    </citation>
    <scope>NUCLEOTIDE SEQUENCE</scope>
    <source>
        <tissue evidence="1">Brain</tissue>
    </source>
</reference>
<dbReference type="AlphaFoldDB" id="A0A1A8CIF2"/>